<dbReference type="Gene3D" id="3.40.50.150">
    <property type="entry name" value="Vaccinia Virus protein VP39"/>
    <property type="match status" value="1"/>
</dbReference>
<dbReference type="Proteomes" id="UP000028091">
    <property type="component" value="Unassembled WGS sequence"/>
</dbReference>
<dbReference type="RefSeq" id="WP_034321400.1">
    <property type="nucleotide sequence ID" value="NZ_JOTP01000009.1"/>
</dbReference>
<dbReference type="GO" id="GO:0008757">
    <property type="term" value="F:S-adenosylmethionine-dependent methyltransferase activity"/>
    <property type="evidence" value="ECO:0007669"/>
    <property type="project" value="TreeGrafter"/>
</dbReference>
<organism evidence="5 6">
    <name type="scientific">Bacillus zhangzhouensis</name>
    <dbReference type="NCBI Taxonomy" id="1178540"/>
    <lineage>
        <taxon>Bacteria</taxon>
        <taxon>Bacillati</taxon>
        <taxon>Bacillota</taxon>
        <taxon>Bacilli</taxon>
        <taxon>Bacillales</taxon>
        <taxon>Bacillaceae</taxon>
        <taxon>Bacillus</taxon>
    </lineage>
</organism>
<keyword evidence="1 4" id="KW-0489">Methyltransferase</keyword>
<feature type="binding site" evidence="4">
    <location>
        <position position="133"/>
    </location>
    <ligand>
        <name>Mg(2+)</name>
        <dbReference type="ChEBI" id="CHEBI:18420"/>
    </ligand>
</feature>
<dbReference type="EC" id="2.1.1.-" evidence="4"/>
<dbReference type="GO" id="GO:0016300">
    <property type="term" value="F:tRNA (uridine) methyltransferase activity"/>
    <property type="evidence" value="ECO:0007669"/>
    <property type="project" value="UniProtKB-UniRule"/>
</dbReference>
<name>A0A081LBE8_9BACI</name>
<reference evidence="5 6" key="1">
    <citation type="submission" date="2012-09" db="EMBL/GenBank/DDBJ databases">
        <title>Genome Sequence of Bacillus sp. DW5-4.</title>
        <authorList>
            <person name="Lai Q."/>
            <person name="Liu Y."/>
            <person name="Shao Z."/>
        </authorList>
    </citation>
    <scope>NUCLEOTIDE SEQUENCE [LARGE SCALE GENOMIC DNA]</scope>
    <source>
        <strain evidence="5 6">DW5-4</strain>
    </source>
</reference>
<dbReference type="PANTHER" id="PTHR10509">
    <property type="entry name" value="O-METHYLTRANSFERASE-RELATED"/>
    <property type="match status" value="1"/>
</dbReference>
<evidence type="ECO:0000256" key="1">
    <source>
        <dbReference type="ARBA" id="ARBA00022603"/>
    </source>
</evidence>
<evidence type="ECO:0000313" key="5">
    <source>
        <dbReference type="EMBL" id="KEP26574.1"/>
    </source>
</evidence>
<dbReference type="CDD" id="cd02440">
    <property type="entry name" value="AdoMet_MTases"/>
    <property type="match status" value="1"/>
</dbReference>
<dbReference type="GO" id="GO:0000287">
    <property type="term" value="F:magnesium ion binding"/>
    <property type="evidence" value="ECO:0007669"/>
    <property type="project" value="UniProtKB-UniRule"/>
</dbReference>
<dbReference type="OrthoDB" id="9799672at2"/>
<dbReference type="GO" id="GO:0008171">
    <property type="term" value="F:O-methyltransferase activity"/>
    <property type="evidence" value="ECO:0007669"/>
    <property type="project" value="InterPro"/>
</dbReference>
<dbReference type="EMBL" id="JOTP01000009">
    <property type="protein sequence ID" value="KEP26574.1"/>
    <property type="molecule type" value="Genomic_DNA"/>
</dbReference>
<dbReference type="eggNOG" id="COG4122">
    <property type="taxonomic scope" value="Bacteria"/>
</dbReference>
<dbReference type="InterPro" id="IPR043675">
    <property type="entry name" value="TrmR_methyltr"/>
</dbReference>
<dbReference type="InterPro" id="IPR029063">
    <property type="entry name" value="SAM-dependent_MTases_sf"/>
</dbReference>
<evidence type="ECO:0000256" key="3">
    <source>
        <dbReference type="ARBA" id="ARBA00022691"/>
    </source>
</evidence>
<comment type="function">
    <text evidence="4">Catalyzes the methylation of 5-hydroxyuridine (ho5U) to form 5-methoxyuridine (mo5U) at position 34 in tRNAs.</text>
</comment>
<keyword evidence="3 4" id="KW-0949">S-adenosyl-L-methionine</keyword>
<dbReference type="InterPro" id="IPR050362">
    <property type="entry name" value="Cation-dep_OMT"/>
</dbReference>
<evidence type="ECO:0000256" key="4">
    <source>
        <dbReference type="HAMAP-Rule" id="MF_02217"/>
    </source>
</evidence>
<keyword evidence="2 4" id="KW-0808">Transferase</keyword>
<comment type="catalytic activity">
    <reaction evidence="4">
        <text>5-hydroxyuridine(34) in tRNA + S-adenosyl-L-methionine = 5-methoxyuridine(34) in tRNA + S-adenosyl-L-homocysteine + H(+)</text>
        <dbReference type="Rhea" id="RHEA:60524"/>
        <dbReference type="Rhea" id="RHEA-COMP:13381"/>
        <dbReference type="Rhea" id="RHEA-COMP:15591"/>
        <dbReference type="ChEBI" id="CHEBI:15378"/>
        <dbReference type="ChEBI" id="CHEBI:57856"/>
        <dbReference type="ChEBI" id="CHEBI:59789"/>
        <dbReference type="ChEBI" id="CHEBI:136877"/>
        <dbReference type="ChEBI" id="CHEBI:143860"/>
    </reaction>
</comment>
<dbReference type="PANTHER" id="PTHR10509:SF14">
    <property type="entry name" value="CAFFEOYL-COA O-METHYLTRANSFERASE 3-RELATED"/>
    <property type="match status" value="1"/>
</dbReference>
<protein>
    <recommendedName>
        <fullName evidence="4">tRNA 5-hydroxyuridine methyltransferase</fullName>
        <ecNumber evidence="4">2.1.1.-</ecNumber>
    </recommendedName>
    <alternativeName>
        <fullName evidence="4">ho5U methyltransferase</fullName>
    </alternativeName>
</protein>
<keyword evidence="4" id="KW-0460">Magnesium</keyword>
<dbReference type="AlphaFoldDB" id="A0A081LBE8"/>
<gene>
    <name evidence="4" type="primary">trmR</name>
    <name evidence="5" type="ORF">BA70_19945</name>
</gene>
<dbReference type="SUPFAM" id="SSF53335">
    <property type="entry name" value="S-adenosyl-L-methionine-dependent methyltransferases"/>
    <property type="match status" value="1"/>
</dbReference>
<comment type="subunit">
    <text evidence="4">Homodimer.</text>
</comment>
<keyword evidence="4" id="KW-0479">Metal-binding</keyword>
<dbReference type="Pfam" id="PF01596">
    <property type="entry name" value="Methyltransf_3"/>
    <property type="match status" value="1"/>
</dbReference>
<feature type="binding site" evidence="4">
    <location>
        <begin position="113"/>
        <end position="114"/>
    </location>
    <ligand>
        <name>S-adenosyl-L-methionine</name>
        <dbReference type="ChEBI" id="CHEBI:59789"/>
    </ligand>
</feature>
<feature type="binding site" evidence="4">
    <location>
        <position position="68"/>
    </location>
    <ligand>
        <name>S-adenosyl-L-methionine</name>
        <dbReference type="ChEBI" id="CHEBI:59789"/>
    </ligand>
</feature>
<dbReference type="PROSITE" id="PS51682">
    <property type="entry name" value="SAM_OMT_I"/>
    <property type="match status" value="1"/>
</dbReference>
<feature type="binding site" evidence="4">
    <location>
        <position position="85"/>
    </location>
    <ligand>
        <name>S-adenosyl-L-methionine</name>
        <dbReference type="ChEBI" id="CHEBI:59789"/>
    </ligand>
</feature>
<evidence type="ECO:0000313" key="6">
    <source>
        <dbReference type="Proteomes" id="UP000028091"/>
    </source>
</evidence>
<sequence length="221" mass="25379">MTIEDDQINDYIEYLIQPSPDAIAQLEIYAKEHHVPIMEKVSIELLLQLLSMKKPKKILEVGTAIGYSAIRMAIALPDAEIYTIERNAKRYEEATRNIEELKLKERIHVFFGDAMESAKTVQTMAPYDVIFIDAAKGQYKRFFELFEPMLAHDGMIITDNVLFKGLVATNYEEEIEDKRKKQLIGKIDRYNQWLMSNPDFQTCIIPVGDGIAISTKRGDQS</sequence>
<feature type="binding site" evidence="4">
    <location>
        <position position="38"/>
    </location>
    <ligand>
        <name>S-adenosyl-L-methionine</name>
        <dbReference type="ChEBI" id="CHEBI:59789"/>
    </ligand>
</feature>
<dbReference type="GO" id="GO:0030488">
    <property type="term" value="P:tRNA methylation"/>
    <property type="evidence" value="ECO:0007669"/>
    <property type="project" value="UniProtKB-UniRule"/>
</dbReference>
<keyword evidence="4" id="KW-0819">tRNA processing</keyword>
<feature type="binding site" evidence="4">
    <location>
        <position position="133"/>
    </location>
    <ligand>
        <name>S-adenosyl-L-methionine</name>
        <dbReference type="ChEBI" id="CHEBI:59789"/>
    </ligand>
</feature>
<evidence type="ECO:0000256" key="2">
    <source>
        <dbReference type="ARBA" id="ARBA00022679"/>
    </source>
</evidence>
<dbReference type="HAMAP" id="MF_02217">
    <property type="entry name" value="TrmR_methyltr"/>
    <property type="match status" value="1"/>
</dbReference>
<comment type="similarity">
    <text evidence="4">Belongs to the class I-like SAM-binding methyltransferase superfamily. Cation-dependent O-methyltransferase family.</text>
</comment>
<proteinExistence type="inferred from homology"/>
<accession>A0A081LBE8</accession>
<dbReference type="InterPro" id="IPR002935">
    <property type="entry name" value="SAM_O-MeTrfase"/>
</dbReference>
<feature type="binding site" evidence="4">
    <location>
        <position position="160"/>
    </location>
    <ligand>
        <name>Mg(2+)</name>
        <dbReference type="ChEBI" id="CHEBI:18420"/>
    </ligand>
</feature>
<feature type="binding site" evidence="4">
    <location>
        <position position="159"/>
    </location>
    <ligand>
        <name>Mg(2+)</name>
        <dbReference type="ChEBI" id="CHEBI:18420"/>
    </ligand>
</feature>
<comment type="caution">
    <text evidence="5">The sequence shown here is derived from an EMBL/GenBank/DDBJ whole genome shotgun (WGS) entry which is preliminary data.</text>
</comment>
<keyword evidence="6" id="KW-1185">Reference proteome</keyword>